<evidence type="ECO:0000313" key="1">
    <source>
        <dbReference type="EMBL" id="GFD54845.1"/>
    </source>
</evidence>
<protein>
    <submittedName>
        <fullName evidence="1">Uncharacterized protein</fullName>
    </submittedName>
</protein>
<feature type="non-terminal residue" evidence="1">
    <location>
        <position position="1"/>
    </location>
</feature>
<name>A0A699X507_TANCI</name>
<accession>A0A699X507</accession>
<proteinExistence type="predicted"/>
<dbReference type="AlphaFoldDB" id="A0A699X507"/>
<feature type="non-terminal residue" evidence="1">
    <location>
        <position position="96"/>
    </location>
</feature>
<organism evidence="1">
    <name type="scientific">Tanacetum cinerariifolium</name>
    <name type="common">Dalmatian daisy</name>
    <name type="synonym">Chrysanthemum cinerariifolium</name>
    <dbReference type="NCBI Taxonomy" id="118510"/>
    <lineage>
        <taxon>Eukaryota</taxon>
        <taxon>Viridiplantae</taxon>
        <taxon>Streptophyta</taxon>
        <taxon>Embryophyta</taxon>
        <taxon>Tracheophyta</taxon>
        <taxon>Spermatophyta</taxon>
        <taxon>Magnoliopsida</taxon>
        <taxon>eudicotyledons</taxon>
        <taxon>Gunneridae</taxon>
        <taxon>Pentapetalae</taxon>
        <taxon>asterids</taxon>
        <taxon>campanulids</taxon>
        <taxon>Asterales</taxon>
        <taxon>Asteraceae</taxon>
        <taxon>Asteroideae</taxon>
        <taxon>Anthemideae</taxon>
        <taxon>Anthemidinae</taxon>
        <taxon>Tanacetum</taxon>
    </lineage>
</organism>
<comment type="caution">
    <text evidence="1">The sequence shown here is derived from an EMBL/GenBank/DDBJ whole genome shotgun (WGS) entry which is preliminary data.</text>
</comment>
<sequence>VVPAIVKPQSLGSEVPAKLPARPAAPAFDQPSRAVRPQPFYLINFRILVGASLAKVNPQGIANVYVYRGADAPVKWRGLATDGFIAITLKPHVLLR</sequence>
<reference evidence="1" key="1">
    <citation type="journal article" date="2019" name="Sci. Rep.">
        <title>Draft genome of Tanacetum cinerariifolium, the natural source of mosquito coil.</title>
        <authorList>
            <person name="Yamashiro T."/>
            <person name="Shiraishi A."/>
            <person name="Satake H."/>
            <person name="Nakayama K."/>
        </authorList>
    </citation>
    <scope>NUCLEOTIDE SEQUENCE</scope>
</reference>
<gene>
    <name evidence="1" type="ORF">Tci_926814</name>
</gene>
<dbReference type="EMBL" id="BKCJ011810987">
    <property type="protein sequence ID" value="GFD54845.1"/>
    <property type="molecule type" value="Genomic_DNA"/>
</dbReference>